<name>A0AAW1P0V8_9CHLO</name>
<reference evidence="1 2" key="1">
    <citation type="journal article" date="2024" name="Nat. Commun.">
        <title>Phylogenomics reveals the evolutionary origins of lichenization in chlorophyte algae.</title>
        <authorList>
            <person name="Puginier C."/>
            <person name="Libourel C."/>
            <person name="Otte J."/>
            <person name="Skaloud P."/>
            <person name="Haon M."/>
            <person name="Grisel S."/>
            <person name="Petersen M."/>
            <person name="Berrin J.G."/>
            <person name="Delaux P.M."/>
            <person name="Dal Grande F."/>
            <person name="Keller J."/>
        </authorList>
    </citation>
    <scope>NUCLEOTIDE SEQUENCE [LARGE SCALE GENOMIC DNA]</scope>
    <source>
        <strain evidence="1 2">SAG 2036</strain>
    </source>
</reference>
<evidence type="ECO:0000313" key="1">
    <source>
        <dbReference type="EMBL" id="KAK9801845.1"/>
    </source>
</evidence>
<evidence type="ECO:0000313" key="2">
    <source>
        <dbReference type="Proteomes" id="UP001465755"/>
    </source>
</evidence>
<gene>
    <name evidence="1" type="ORF">WJX73_000234</name>
</gene>
<dbReference type="AlphaFoldDB" id="A0AAW1P0V8"/>
<dbReference type="Proteomes" id="UP001465755">
    <property type="component" value="Unassembled WGS sequence"/>
</dbReference>
<proteinExistence type="predicted"/>
<organism evidence="1 2">
    <name type="scientific">Symbiochloris irregularis</name>
    <dbReference type="NCBI Taxonomy" id="706552"/>
    <lineage>
        <taxon>Eukaryota</taxon>
        <taxon>Viridiplantae</taxon>
        <taxon>Chlorophyta</taxon>
        <taxon>core chlorophytes</taxon>
        <taxon>Trebouxiophyceae</taxon>
        <taxon>Trebouxiales</taxon>
        <taxon>Trebouxiaceae</taxon>
        <taxon>Symbiochloris</taxon>
    </lineage>
</organism>
<dbReference type="EMBL" id="JALJOQ010000075">
    <property type="protein sequence ID" value="KAK9801845.1"/>
    <property type="molecule type" value="Genomic_DNA"/>
</dbReference>
<comment type="caution">
    <text evidence="1">The sequence shown here is derived from an EMBL/GenBank/DDBJ whole genome shotgun (WGS) entry which is preliminary data.</text>
</comment>
<protein>
    <submittedName>
        <fullName evidence="1">Uncharacterized protein</fullName>
    </submittedName>
</protein>
<keyword evidence="2" id="KW-1185">Reference proteome</keyword>
<sequence length="87" mass="9561">MCCKSRGQAPCSLLLRNIEVFQWRAHLDVDSNCPAAFSAGNSKILDRLCRAARSSGDWGRTPANHLIHHKVLCLQSGGRDTATDRPT</sequence>
<accession>A0AAW1P0V8</accession>